<comment type="caution">
    <text evidence="1">The sequence shown here is derived from an EMBL/GenBank/DDBJ whole genome shotgun (WGS) entry which is preliminary data.</text>
</comment>
<proteinExistence type="predicted"/>
<protein>
    <submittedName>
        <fullName evidence="1">Uncharacterized protein</fullName>
    </submittedName>
</protein>
<dbReference type="RefSeq" id="WP_208244971.1">
    <property type="nucleotide sequence ID" value="NZ_JAGEPF010000018.1"/>
</dbReference>
<accession>A0ABS3RXX8</accession>
<dbReference type="EMBL" id="JAGEPF010000018">
    <property type="protein sequence ID" value="MBO2461608.1"/>
    <property type="molecule type" value="Genomic_DNA"/>
</dbReference>
<reference evidence="1 2" key="1">
    <citation type="submission" date="2021-03" db="EMBL/GenBank/DDBJ databases">
        <title>Actinomadura violae sp. nov., isolated from lichen in Thailand.</title>
        <authorList>
            <person name="Kanchanasin P."/>
            <person name="Saeng-In P."/>
            <person name="Phongsopitanun W."/>
            <person name="Yuki M."/>
            <person name="Kudo T."/>
            <person name="Ohkuma M."/>
            <person name="Tanasupawat S."/>
        </authorList>
    </citation>
    <scope>NUCLEOTIDE SEQUENCE [LARGE SCALE GENOMIC DNA]</scope>
    <source>
        <strain evidence="1 2">LCR2-06</strain>
    </source>
</reference>
<evidence type="ECO:0000313" key="2">
    <source>
        <dbReference type="Proteomes" id="UP000680206"/>
    </source>
</evidence>
<dbReference type="Proteomes" id="UP000680206">
    <property type="component" value="Unassembled WGS sequence"/>
</dbReference>
<name>A0ABS3RXX8_9ACTN</name>
<keyword evidence="2" id="KW-1185">Reference proteome</keyword>
<sequence length="94" mass="10195">MFTVVSRRRVATIPVAPASGRVYPYIPPAAHRPPAGAGDREVVRMRFQQCRTRCGARLHAARQWLAGATDIRILEGSVSTAAAPLLDDDGTGRR</sequence>
<gene>
    <name evidence="1" type="ORF">J4709_28975</name>
</gene>
<evidence type="ECO:0000313" key="1">
    <source>
        <dbReference type="EMBL" id="MBO2461608.1"/>
    </source>
</evidence>
<organism evidence="1 2">
    <name type="scientific">Actinomadura violacea</name>
    <dbReference type="NCBI Taxonomy" id="2819934"/>
    <lineage>
        <taxon>Bacteria</taxon>
        <taxon>Bacillati</taxon>
        <taxon>Actinomycetota</taxon>
        <taxon>Actinomycetes</taxon>
        <taxon>Streptosporangiales</taxon>
        <taxon>Thermomonosporaceae</taxon>
        <taxon>Actinomadura</taxon>
    </lineage>
</organism>